<feature type="region of interest" description="Disordered" evidence="1">
    <location>
        <begin position="61"/>
        <end position="84"/>
    </location>
</feature>
<gene>
    <name evidence="2" type="ORF">SPI_05052</name>
</gene>
<reference evidence="2 3" key="1">
    <citation type="journal article" date="2016" name="Genome Biol. Evol.">
        <title>Divergent and convergent evolution of fungal pathogenicity.</title>
        <authorList>
            <person name="Shang Y."/>
            <person name="Xiao G."/>
            <person name="Zheng P."/>
            <person name="Cen K."/>
            <person name="Zhan S."/>
            <person name="Wang C."/>
        </authorList>
    </citation>
    <scope>NUCLEOTIDE SEQUENCE [LARGE SCALE GENOMIC DNA]</scope>
    <source>
        <strain evidence="2 3">RCEF 264</strain>
    </source>
</reference>
<feature type="region of interest" description="Disordered" evidence="1">
    <location>
        <begin position="245"/>
        <end position="297"/>
    </location>
</feature>
<dbReference type="PANTHER" id="PTHR31094">
    <property type="entry name" value="RIKEN CDNA 2310061I04 GENE"/>
    <property type="match status" value="1"/>
</dbReference>
<proteinExistence type="predicted"/>
<feature type="compositionally biased region" description="Low complexity" evidence="1">
    <location>
        <begin position="248"/>
        <end position="285"/>
    </location>
</feature>
<evidence type="ECO:0000313" key="3">
    <source>
        <dbReference type="Proteomes" id="UP000076874"/>
    </source>
</evidence>
<evidence type="ECO:0000256" key="1">
    <source>
        <dbReference type="SAM" id="MobiDB-lite"/>
    </source>
</evidence>
<dbReference type="Pfam" id="PF17119">
    <property type="entry name" value="MMU163"/>
    <property type="match status" value="1"/>
</dbReference>
<dbReference type="OrthoDB" id="5329385at2759"/>
<protein>
    <recommendedName>
        <fullName evidence="4">Chromosome transmission fidelity protein 4</fullName>
    </recommendedName>
</protein>
<evidence type="ECO:0008006" key="4">
    <source>
        <dbReference type="Google" id="ProtNLM"/>
    </source>
</evidence>
<dbReference type="PANTHER" id="PTHR31094:SF2">
    <property type="entry name" value="RIKEN CDNA 2310061I04 GENE"/>
    <property type="match status" value="1"/>
</dbReference>
<evidence type="ECO:0000313" key="2">
    <source>
        <dbReference type="EMBL" id="OAA61028.1"/>
    </source>
</evidence>
<keyword evidence="3" id="KW-1185">Reference proteome</keyword>
<dbReference type="AlphaFoldDB" id="A0A167TWN2"/>
<feature type="region of interest" description="Disordered" evidence="1">
    <location>
        <begin position="352"/>
        <end position="381"/>
    </location>
</feature>
<comment type="caution">
    <text evidence="2">The sequence shown here is derived from an EMBL/GenBank/DDBJ whole genome shotgun (WGS) entry which is preliminary data.</text>
</comment>
<dbReference type="STRING" id="1081102.A0A167TWN2"/>
<feature type="compositionally biased region" description="Polar residues" evidence="1">
    <location>
        <begin position="112"/>
        <end position="124"/>
    </location>
</feature>
<dbReference type="EMBL" id="AZHD01000008">
    <property type="protein sequence ID" value="OAA61028.1"/>
    <property type="molecule type" value="Genomic_DNA"/>
</dbReference>
<dbReference type="InterPro" id="IPR031342">
    <property type="entry name" value="Mug163-like"/>
</dbReference>
<dbReference type="Proteomes" id="UP000076874">
    <property type="component" value="Unassembled WGS sequence"/>
</dbReference>
<organism evidence="2 3">
    <name type="scientific">Niveomyces insectorum RCEF 264</name>
    <dbReference type="NCBI Taxonomy" id="1081102"/>
    <lineage>
        <taxon>Eukaryota</taxon>
        <taxon>Fungi</taxon>
        <taxon>Dikarya</taxon>
        <taxon>Ascomycota</taxon>
        <taxon>Pezizomycotina</taxon>
        <taxon>Sordariomycetes</taxon>
        <taxon>Hypocreomycetidae</taxon>
        <taxon>Hypocreales</taxon>
        <taxon>Cordycipitaceae</taxon>
        <taxon>Niveomyces</taxon>
    </lineage>
</organism>
<feature type="region of interest" description="Disordered" evidence="1">
    <location>
        <begin position="100"/>
        <end position="131"/>
    </location>
</feature>
<feature type="compositionally biased region" description="Gly residues" evidence="1">
    <location>
        <begin position="352"/>
        <end position="366"/>
    </location>
</feature>
<sequence length="381" mass="40039">MPRVQLSAGASASSIPRHFSTAPVFPLSSRRWLLRSLLPASGAPPFAPSFSPALAAAGAPIGGRTAGRAPSQQQQPQSMTTLPLAHPRNLPDIWFSAAFPPRRASKRPGDDSINTTTTASNQPGGQPPDERTIKLGRTLRILQERLPTLLQSPLPAEILAPTISLHLFPSTHPHLPVVSGRVAYVAALWTSPLAWNRVPIVGNVRLAILSERVTKQPLHAAARRAGAGEERLVVRWRTISKTGGSPFSGSQIAATGTGGATTTATTTTSSSSSSSSPSSTTTTETRPPPVGTAQAVDDPAEFTGLFIFEFDREGRVLSHTIEHVAEGGDWERSVGARFVGLTDWLLGGIRGSGGGSGSGERGGSGNGPLPAFEMQDPQKFR</sequence>
<name>A0A167TWN2_9HYPO</name>
<dbReference type="InterPro" id="IPR018790">
    <property type="entry name" value="DUF2358"/>
</dbReference>
<accession>A0A167TWN2</accession>